<dbReference type="AlphaFoldDB" id="A0A212JHM8"/>
<gene>
    <name evidence="1" type="ORF">KL86CLO1_11104</name>
</gene>
<organism evidence="1">
    <name type="scientific">uncultured Eubacteriales bacterium</name>
    <dbReference type="NCBI Taxonomy" id="172733"/>
    <lineage>
        <taxon>Bacteria</taxon>
        <taxon>Bacillati</taxon>
        <taxon>Bacillota</taxon>
        <taxon>Clostridia</taxon>
        <taxon>Eubacteriales</taxon>
        <taxon>environmental samples</taxon>
    </lineage>
</organism>
<protein>
    <submittedName>
        <fullName evidence="1">Uncharacterized protein</fullName>
    </submittedName>
</protein>
<proteinExistence type="predicted"/>
<reference evidence="1" key="1">
    <citation type="submission" date="2016-04" db="EMBL/GenBank/DDBJ databases">
        <authorList>
            <person name="Evans L.H."/>
            <person name="Alamgir A."/>
            <person name="Owens N."/>
            <person name="Weber N.D."/>
            <person name="Virtaneva K."/>
            <person name="Barbian K."/>
            <person name="Babar A."/>
            <person name="Rosenke K."/>
        </authorList>
    </citation>
    <scope>NUCLEOTIDE SEQUENCE</scope>
    <source>
        <strain evidence="1">86</strain>
    </source>
</reference>
<sequence length="87" mass="10015">MTVSVGRQIIGTISKEPNDGIISKSIGYTITVFFHIETSFHYRGLVALFDNTIILYKRLYVNRNMSAYIKFLLTESKSAYIMIGKEW</sequence>
<evidence type="ECO:0000313" key="1">
    <source>
        <dbReference type="EMBL" id="SBV98920.1"/>
    </source>
</evidence>
<name>A0A212JHM8_9FIRM</name>
<dbReference type="EMBL" id="FLUN01000001">
    <property type="protein sequence ID" value="SBV98920.1"/>
    <property type="molecule type" value="Genomic_DNA"/>
</dbReference>
<accession>A0A212JHM8</accession>